<feature type="region of interest" description="Disordered" evidence="1">
    <location>
        <begin position="1"/>
        <end position="80"/>
    </location>
</feature>
<feature type="compositionally biased region" description="Low complexity" evidence="1">
    <location>
        <begin position="32"/>
        <end position="64"/>
    </location>
</feature>
<evidence type="ECO:0000313" key="3">
    <source>
        <dbReference type="Proteomes" id="UP001610335"/>
    </source>
</evidence>
<gene>
    <name evidence="2" type="ORF">BDW59DRAFT_154853</name>
</gene>
<evidence type="ECO:0008006" key="4">
    <source>
        <dbReference type="Google" id="ProtNLM"/>
    </source>
</evidence>
<proteinExistence type="predicted"/>
<organism evidence="2 3">
    <name type="scientific">Aspergillus cavernicola</name>
    <dbReference type="NCBI Taxonomy" id="176166"/>
    <lineage>
        <taxon>Eukaryota</taxon>
        <taxon>Fungi</taxon>
        <taxon>Dikarya</taxon>
        <taxon>Ascomycota</taxon>
        <taxon>Pezizomycotina</taxon>
        <taxon>Eurotiomycetes</taxon>
        <taxon>Eurotiomycetidae</taxon>
        <taxon>Eurotiales</taxon>
        <taxon>Aspergillaceae</taxon>
        <taxon>Aspergillus</taxon>
        <taxon>Aspergillus subgen. Nidulantes</taxon>
    </lineage>
</organism>
<protein>
    <recommendedName>
        <fullName evidence="4">Tubby C-terminal-like domain-containing protein</fullName>
    </recommendedName>
</protein>
<comment type="caution">
    <text evidence="2">The sequence shown here is derived from an EMBL/GenBank/DDBJ whole genome shotgun (WGS) entry which is preliminary data.</text>
</comment>
<dbReference type="Proteomes" id="UP001610335">
    <property type="component" value="Unassembled WGS sequence"/>
</dbReference>
<keyword evidence="3" id="KW-1185">Reference proteome</keyword>
<sequence>MDSKFTEKLGYNGYPSPSQPPAWDQAPPPYGYPAQHPQSYQQQYPPQPQYPQSYTQQPQQQAQTNHPAMPAQNTPPQSYPRGLEVVFTSWTGRHMRVTEATHDGPLVYAADLKNRKPNMIFQAEGTAQLPATVIFHTFSRNIDINIDGKEMVMRSASSWRYEFGFDSIALGGKRLTWKNTSRWTWLNMECLDDSGAVYATFKAHKGWSGKKTGRLELQEACRAGGKGLVDEIVVTGLANVYIQIAQAVSSNSAAGAGAGVAAAVA</sequence>
<evidence type="ECO:0000313" key="2">
    <source>
        <dbReference type="EMBL" id="KAL2813349.1"/>
    </source>
</evidence>
<evidence type="ECO:0000256" key="1">
    <source>
        <dbReference type="SAM" id="MobiDB-lite"/>
    </source>
</evidence>
<dbReference type="EMBL" id="JBFXLS010000145">
    <property type="protein sequence ID" value="KAL2813349.1"/>
    <property type="molecule type" value="Genomic_DNA"/>
</dbReference>
<reference evidence="2 3" key="1">
    <citation type="submission" date="2024-07" db="EMBL/GenBank/DDBJ databases">
        <title>Section-level genome sequencing and comparative genomics of Aspergillus sections Usti and Cavernicolus.</title>
        <authorList>
            <consortium name="Lawrence Berkeley National Laboratory"/>
            <person name="Nybo J.L."/>
            <person name="Vesth T.C."/>
            <person name="Theobald S."/>
            <person name="Frisvad J.C."/>
            <person name="Larsen T.O."/>
            <person name="Kjaerboelling I."/>
            <person name="Rothschild-Mancinelli K."/>
            <person name="Lyhne E.K."/>
            <person name="Kogle M.E."/>
            <person name="Barry K."/>
            <person name="Clum A."/>
            <person name="Na H."/>
            <person name="Ledsgaard L."/>
            <person name="Lin J."/>
            <person name="Lipzen A."/>
            <person name="Kuo A."/>
            <person name="Riley R."/>
            <person name="Mondo S."/>
            <person name="LaButti K."/>
            <person name="Haridas S."/>
            <person name="Pangalinan J."/>
            <person name="Salamov A.A."/>
            <person name="Simmons B.A."/>
            <person name="Magnuson J.K."/>
            <person name="Chen J."/>
            <person name="Drula E."/>
            <person name="Henrissat B."/>
            <person name="Wiebenga A."/>
            <person name="Lubbers R.J."/>
            <person name="Gomes A.C."/>
            <person name="Makela M.R."/>
            <person name="Stajich J."/>
            <person name="Grigoriev I.V."/>
            <person name="Mortensen U.H."/>
            <person name="De vries R.P."/>
            <person name="Baker S.E."/>
            <person name="Andersen M.R."/>
        </authorList>
    </citation>
    <scope>NUCLEOTIDE SEQUENCE [LARGE SCALE GENOMIC DNA]</scope>
    <source>
        <strain evidence="2 3">CBS 600.67</strain>
    </source>
</reference>
<accession>A0ABR4HD02</accession>
<name>A0ABR4HD02_9EURO</name>